<evidence type="ECO:0000313" key="2">
    <source>
        <dbReference type="Proteomes" id="UP000592780"/>
    </source>
</evidence>
<dbReference type="EMBL" id="JACHDD010000006">
    <property type="protein sequence ID" value="MBB5426016.1"/>
    <property type="molecule type" value="Genomic_DNA"/>
</dbReference>
<name>A0A7W8PSP5_PARAM</name>
<evidence type="ECO:0000313" key="1">
    <source>
        <dbReference type="EMBL" id="MBB5426016.1"/>
    </source>
</evidence>
<gene>
    <name evidence="1" type="ORF">HDG40_004189</name>
</gene>
<dbReference type="Proteomes" id="UP000592780">
    <property type="component" value="Unassembled WGS sequence"/>
</dbReference>
<sequence length="38" mass="4167">MIRSIRHGTLPFQDMKKAAALQLQVFQNAIAKGVPESA</sequence>
<protein>
    <submittedName>
        <fullName evidence="1">Uncharacterized protein</fullName>
    </submittedName>
</protein>
<proteinExistence type="predicted"/>
<accession>A0A7W8PSP5</accession>
<dbReference type="AlphaFoldDB" id="A0A7W8PSP5"/>
<organism evidence="1 2">
    <name type="scientific">Paraburkholderia atlantica</name>
    <dbReference type="NCBI Taxonomy" id="2654982"/>
    <lineage>
        <taxon>Bacteria</taxon>
        <taxon>Pseudomonadati</taxon>
        <taxon>Pseudomonadota</taxon>
        <taxon>Betaproteobacteria</taxon>
        <taxon>Burkholderiales</taxon>
        <taxon>Burkholderiaceae</taxon>
        <taxon>Paraburkholderia</taxon>
    </lineage>
</organism>
<keyword evidence="2" id="KW-1185">Reference proteome</keyword>
<comment type="caution">
    <text evidence="1">The sequence shown here is derived from an EMBL/GenBank/DDBJ whole genome shotgun (WGS) entry which is preliminary data.</text>
</comment>
<reference evidence="1 2" key="1">
    <citation type="submission" date="2020-08" db="EMBL/GenBank/DDBJ databases">
        <title>Genomic Encyclopedia of Type Strains, Phase IV (KMG-V): Genome sequencing to study the core and pangenomes of soil and plant-associated prokaryotes.</title>
        <authorList>
            <person name="Whitman W."/>
        </authorList>
    </citation>
    <scope>NUCLEOTIDE SEQUENCE [LARGE SCALE GENOMIC DNA]</scope>
    <source>
        <strain evidence="1 2">JPY158</strain>
    </source>
</reference>